<evidence type="ECO:0000313" key="3">
    <source>
        <dbReference type="Proteomes" id="UP000218334"/>
    </source>
</evidence>
<name>A0A2H3BEU1_9AGAR</name>
<organism evidence="2 3">
    <name type="scientific">Armillaria solidipes</name>
    <dbReference type="NCBI Taxonomy" id="1076256"/>
    <lineage>
        <taxon>Eukaryota</taxon>
        <taxon>Fungi</taxon>
        <taxon>Dikarya</taxon>
        <taxon>Basidiomycota</taxon>
        <taxon>Agaricomycotina</taxon>
        <taxon>Agaricomycetes</taxon>
        <taxon>Agaricomycetidae</taxon>
        <taxon>Agaricales</taxon>
        <taxon>Marasmiineae</taxon>
        <taxon>Physalacriaceae</taxon>
        <taxon>Armillaria</taxon>
    </lineage>
</organism>
<dbReference type="EMBL" id="KZ293445">
    <property type="protein sequence ID" value="PBK65552.1"/>
    <property type="molecule type" value="Genomic_DNA"/>
</dbReference>
<dbReference type="AlphaFoldDB" id="A0A2H3BEU1"/>
<dbReference type="Proteomes" id="UP000218334">
    <property type="component" value="Unassembled WGS sequence"/>
</dbReference>
<dbReference type="STRING" id="1076256.A0A2H3BEU1"/>
<protein>
    <submittedName>
        <fullName evidence="2">Uncharacterized protein</fullName>
    </submittedName>
</protein>
<accession>A0A2H3BEU1</accession>
<feature type="region of interest" description="Disordered" evidence="1">
    <location>
        <begin position="36"/>
        <end position="66"/>
    </location>
</feature>
<proteinExistence type="predicted"/>
<evidence type="ECO:0000256" key="1">
    <source>
        <dbReference type="SAM" id="MobiDB-lite"/>
    </source>
</evidence>
<sequence length="528" mass="59111">MPEGPETDFAASFLVHCCQTTLKDSVLLGVYGDLKKPGAPKKKEKATGSSKIMPKKTKKPAFTQSSLDPFMAKEKEKAVIEEPPGPGVVDDDGGADKMSDVSDGNVAGSLKSATIVKLRHCTPIFRGTSALSKQKNIWPDAKVVPELEYDDSEEAFVKADLCPLTGLYHQRWYILKFSNNRYFALRPNLHTSINLYTRAIWEEQIVPLPAGGRGFGIGVAFNFGRFVLSFNTKDCLFEILWYKSANPFPSPLCLPYTMTGVVIDNDENTLLYAYYAWLGSSIKFCQDHWHSAEPTWMAIKADHSAFDAFGMRVVVSYVFPALVGTAIGELGLPPWIPIREVVQCPSRLARLCEAVYAFLFGSHVKNRIRLKKALSYDNGEGADLDVFHPRLLQWAQLPGHLWHLIAFDSVDIDEKYQDPVSAAFRSRYQYSTAGQQLGCGPLDFCGVSLVQTLGNGRYIYYVKYLGMDNLNPAPPYYKVLQDMKYKLMGRICDVVNQARKDGTWQTGNWRTRGLIKPNYSIADTRQLA</sequence>
<evidence type="ECO:0000313" key="2">
    <source>
        <dbReference type="EMBL" id="PBK65552.1"/>
    </source>
</evidence>
<keyword evidence="3" id="KW-1185">Reference proteome</keyword>
<gene>
    <name evidence="2" type="ORF">ARMSODRAFT_978341</name>
</gene>
<reference evidence="3" key="1">
    <citation type="journal article" date="2017" name="Nat. Ecol. Evol.">
        <title>Genome expansion and lineage-specific genetic innovations in the forest pathogenic fungi Armillaria.</title>
        <authorList>
            <person name="Sipos G."/>
            <person name="Prasanna A.N."/>
            <person name="Walter M.C."/>
            <person name="O'Connor E."/>
            <person name="Balint B."/>
            <person name="Krizsan K."/>
            <person name="Kiss B."/>
            <person name="Hess J."/>
            <person name="Varga T."/>
            <person name="Slot J."/>
            <person name="Riley R."/>
            <person name="Boka B."/>
            <person name="Rigling D."/>
            <person name="Barry K."/>
            <person name="Lee J."/>
            <person name="Mihaltcheva S."/>
            <person name="LaButti K."/>
            <person name="Lipzen A."/>
            <person name="Waldron R."/>
            <person name="Moloney N.M."/>
            <person name="Sperisen C."/>
            <person name="Kredics L."/>
            <person name="Vagvoelgyi C."/>
            <person name="Patrignani A."/>
            <person name="Fitzpatrick D."/>
            <person name="Nagy I."/>
            <person name="Doyle S."/>
            <person name="Anderson J.B."/>
            <person name="Grigoriev I.V."/>
            <person name="Gueldener U."/>
            <person name="Muensterkoetter M."/>
            <person name="Nagy L.G."/>
        </authorList>
    </citation>
    <scope>NUCLEOTIDE SEQUENCE [LARGE SCALE GENOMIC DNA]</scope>
    <source>
        <strain evidence="3">28-4</strain>
    </source>
</reference>